<dbReference type="InterPro" id="IPR022968">
    <property type="entry name" value="Tsr3-like"/>
</dbReference>
<evidence type="ECO:0000256" key="1">
    <source>
        <dbReference type="ARBA" id="ARBA00022490"/>
    </source>
</evidence>
<keyword evidence="11" id="KW-1185">Reference proteome</keyword>
<name>A0A836IJX7_9TRYP</name>
<dbReference type="EC" id="2.5.1.157" evidence="6"/>
<dbReference type="Pfam" id="PF04068">
    <property type="entry name" value="Fer4_RLI"/>
    <property type="match status" value="1"/>
</dbReference>
<evidence type="ECO:0000256" key="6">
    <source>
        <dbReference type="HAMAP-Rule" id="MF_03146"/>
    </source>
</evidence>
<feature type="region of interest" description="Disordered" evidence="7">
    <location>
        <begin position="1"/>
        <end position="28"/>
    </location>
</feature>
<keyword evidence="4 6" id="KW-0808">Transferase</keyword>
<keyword evidence="2 6" id="KW-0690">Ribosome biogenesis</keyword>
<proteinExistence type="inferred from homology"/>
<dbReference type="AlphaFoldDB" id="A0A836IJX7"/>
<feature type="domain" description="RNase L inhibitor RLI-like possible metal-binding" evidence="9">
    <location>
        <begin position="46"/>
        <end position="78"/>
    </location>
</feature>
<evidence type="ECO:0000313" key="11">
    <source>
        <dbReference type="Proteomes" id="UP000674318"/>
    </source>
</evidence>
<feature type="compositionally biased region" description="Polar residues" evidence="7">
    <location>
        <begin position="293"/>
        <end position="303"/>
    </location>
</feature>
<evidence type="ECO:0000313" key="10">
    <source>
        <dbReference type="EMBL" id="KAG5496258.1"/>
    </source>
</evidence>
<reference evidence="10 11" key="1">
    <citation type="submission" date="2021-02" db="EMBL/GenBank/DDBJ databases">
        <title>Porcisia hertigi Genome sequencing and assembly.</title>
        <authorList>
            <person name="Almutairi H."/>
            <person name="Gatherer D."/>
        </authorList>
    </citation>
    <scope>NUCLEOTIDE SEQUENCE [LARGE SCALE GENOMIC DNA]</scope>
    <source>
        <strain evidence="10 11">C119</strain>
    </source>
</reference>
<dbReference type="Proteomes" id="UP000674318">
    <property type="component" value="Chromosome 32"/>
</dbReference>
<keyword evidence="1" id="KW-0963">Cytoplasm</keyword>
<dbReference type="GO" id="GO:0000455">
    <property type="term" value="P:enzyme-directed rRNA pseudouridine synthesis"/>
    <property type="evidence" value="ECO:0007669"/>
    <property type="project" value="UniProtKB-UniRule"/>
</dbReference>
<gene>
    <name evidence="10" type="ORF">JKF63_02559</name>
</gene>
<evidence type="ECO:0000256" key="4">
    <source>
        <dbReference type="ARBA" id="ARBA00022679"/>
    </source>
</evidence>
<dbReference type="PANTHER" id="PTHR20426:SF0">
    <property type="entry name" value="18S RRNA AMINOCARBOXYPROPYLTRANSFERASE"/>
    <property type="match status" value="1"/>
</dbReference>
<feature type="compositionally biased region" description="Gly residues" evidence="7">
    <location>
        <begin position="306"/>
        <end position="318"/>
    </location>
</feature>
<evidence type="ECO:0000259" key="8">
    <source>
        <dbReference type="Pfam" id="PF04034"/>
    </source>
</evidence>
<dbReference type="GO" id="GO:1904047">
    <property type="term" value="F:S-adenosyl-L-methionine binding"/>
    <property type="evidence" value="ECO:0007669"/>
    <property type="project" value="UniProtKB-UniRule"/>
</dbReference>
<evidence type="ECO:0000256" key="2">
    <source>
        <dbReference type="ARBA" id="ARBA00022517"/>
    </source>
</evidence>
<keyword evidence="3 6" id="KW-0698">rRNA processing</keyword>
<feature type="region of interest" description="Disordered" evidence="7">
    <location>
        <begin position="251"/>
        <end position="318"/>
    </location>
</feature>
<dbReference type="Pfam" id="PF04034">
    <property type="entry name" value="Ribo_biogen_C"/>
    <property type="match status" value="1"/>
</dbReference>
<feature type="binding site" evidence="6">
    <location>
        <position position="110"/>
    </location>
    <ligand>
        <name>S-adenosyl-L-methionine</name>
        <dbReference type="ChEBI" id="CHEBI:59789"/>
    </ligand>
</feature>
<feature type="compositionally biased region" description="Gly residues" evidence="7">
    <location>
        <begin position="9"/>
        <end position="27"/>
    </location>
</feature>
<dbReference type="InterPro" id="IPR007209">
    <property type="entry name" value="RNaseL-inhib-like_metal-bd_dom"/>
</dbReference>
<evidence type="ECO:0000256" key="3">
    <source>
        <dbReference type="ARBA" id="ARBA00022552"/>
    </source>
</evidence>
<protein>
    <recommendedName>
        <fullName evidence="6">18S rRNA aminocarboxypropyltransferase</fullName>
        <ecNumber evidence="6">2.5.1.157</ecNumber>
    </recommendedName>
</protein>
<dbReference type="PANTHER" id="PTHR20426">
    <property type="entry name" value="RIBOSOME BIOGENESIS PROTEIN TSR3 HOMOLOG"/>
    <property type="match status" value="1"/>
</dbReference>
<accession>A0A836IJX7</accession>
<feature type="binding site" evidence="6">
    <location>
        <position position="133"/>
    </location>
    <ligand>
        <name>S-adenosyl-L-methionine</name>
        <dbReference type="ChEBI" id="CHEBI:59789"/>
    </ligand>
</feature>
<dbReference type="NCBIfam" id="NF002621">
    <property type="entry name" value="PRK02287.1"/>
    <property type="match status" value="1"/>
</dbReference>
<dbReference type="KEGG" id="phet:94288661"/>
<dbReference type="GO" id="GO:0030490">
    <property type="term" value="P:maturation of SSU-rRNA"/>
    <property type="evidence" value="ECO:0007669"/>
    <property type="project" value="TreeGrafter"/>
</dbReference>
<dbReference type="GO" id="GO:0106388">
    <property type="term" value="F:rRNA small subunit aminocarboxypropyltransferase activity"/>
    <property type="evidence" value="ECO:0007669"/>
    <property type="project" value="UniProtKB-EC"/>
</dbReference>
<dbReference type="InterPro" id="IPR007177">
    <property type="entry name" value="Tsr3_C"/>
</dbReference>
<dbReference type="GeneID" id="94288661"/>
<feature type="domain" description="16S/18S rRNA aminocarboxypropyltransferase Tsr3 C-terminal" evidence="8">
    <location>
        <begin position="84"/>
        <end position="210"/>
    </location>
</feature>
<feature type="binding site" evidence="6">
    <location>
        <position position="62"/>
    </location>
    <ligand>
        <name>S-adenosyl-L-methionine</name>
        <dbReference type="ChEBI" id="CHEBI:59789"/>
    </ligand>
</feature>
<sequence length="318" mass="33911">MGKGDARSRGGGGGRGRARGRGGGSGGVCSASGYHSNEPPAHPCSVPLAMWDFEQCDPNACSGKKLYRLNALRLLRLSEPFHGVVLTPSATMVVSPADRDIVLQNGAAVVDCSWKELDSVPWRQMRMSAPRLLPLLLAANPVNYGRPSKLNCAEALAATLAIVGLMDDAQSVMAYFSWGASFFDVNRELLAGYQQCVNSADVYAFQEKYLETELQESEARRGLDLDALDLSDARPLNERRGRLKNRHKWERFSSSEDAEEEDQVDEASGEEGSGSDADMSSGGEEEDKRASEVATTESVTEKSQIAGGGGGGGGEGSG</sequence>
<feature type="compositionally biased region" description="Acidic residues" evidence="7">
    <location>
        <begin position="256"/>
        <end position="269"/>
    </location>
</feature>
<comment type="similarity">
    <text evidence="6">Belongs to the TDD superfamily. TSR3 family.</text>
</comment>
<evidence type="ECO:0000259" key="9">
    <source>
        <dbReference type="Pfam" id="PF04068"/>
    </source>
</evidence>
<comment type="caution">
    <text evidence="6">Lacks conserved residue(s) required for the propagation of feature annotation.</text>
</comment>
<dbReference type="EMBL" id="JAFJZO010000032">
    <property type="protein sequence ID" value="KAG5496258.1"/>
    <property type="molecule type" value="Genomic_DNA"/>
</dbReference>
<evidence type="ECO:0000256" key="5">
    <source>
        <dbReference type="ARBA" id="ARBA00022691"/>
    </source>
</evidence>
<keyword evidence="5 6" id="KW-0949">S-adenosyl-L-methionine</keyword>
<evidence type="ECO:0000256" key="7">
    <source>
        <dbReference type="SAM" id="MobiDB-lite"/>
    </source>
</evidence>
<comment type="catalytic activity">
    <reaction evidence="6">
        <text>an N(1)-methylpseudouridine in rRNA + S-adenosyl-L-methionine = N(1)-methyl-N(3)-[(3S)-3-amino-3-carboxypropyl]pseudouridine in rRNA + S-methyl-5'-thioadenosine + H(+)</text>
        <dbReference type="Rhea" id="RHEA:63296"/>
        <dbReference type="Rhea" id="RHEA-COMP:11634"/>
        <dbReference type="Rhea" id="RHEA-COMP:16310"/>
        <dbReference type="ChEBI" id="CHEBI:15378"/>
        <dbReference type="ChEBI" id="CHEBI:17509"/>
        <dbReference type="ChEBI" id="CHEBI:59789"/>
        <dbReference type="ChEBI" id="CHEBI:74890"/>
        <dbReference type="ChEBI" id="CHEBI:146234"/>
        <dbReference type="EC" id="2.5.1.157"/>
    </reaction>
</comment>
<comment type="function">
    <text evidence="6">Aminocarboxypropyltransferase that catalyzes the aminocarboxypropyl transfer on pseudouridine in 18S rRNA. It constitutes the last step in biosynthesis of the hypermodified N1-methyl-N3-(3-amino-3-carboxypropyl) pseudouridine (m1acp3-Psi).</text>
</comment>
<organism evidence="10 11">
    <name type="scientific">Porcisia hertigi</name>
    <dbReference type="NCBI Taxonomy" id="2761500"/>
    <lineage>
        <taxon>Eukaryota</taxon>
        <taxon>Discoba</taxon>
        <taxon>Euglenozoa</taxon>
        <taxon>Kinetoplastea</taxon>
        <taxon>Metakinetoplastina</taxon>
        <taxon>Trypanosomatida</taxon>
        <taxon>Trypanosomatidae</taxon>
        <taxon>Leishmaniinae</taxon>
        <taxon>Porcisia</taxon>
    </lineage>
</organism>
<comment type="caution">
    <text evidence="10">The sequence shown here is derived from an EMBL/GenBank/DDBJ whole genome shotgun (WGS) entry which is preliminary data.</text>
</comment>
<dbReference type="HAMAP" id="MF_01116">
    <property type="entry name" value="TSR3"/>
    <property type="match status" value="1"/>
</dbReference>
<dbReference type="OrthoDB" id="10262062at2759"/>
<dbReference type="RefSeq" id="XP_067754741.1">
    <property type="nucleotide sequence ID" value="XM_067898584.1"/>
</dbReference>